<proteinExistence type="inferred from homology"/>
<keyword evidence="9 12" id="KW-0472">Membrane</keyword>
<evidence type="ECO:0000256" key="2">
    <source>
        <dbReference type="ARBA" id="ARBA00010663"/>
    </source>
</evidence>
<evidence type="ECO:0000256" key="3">
    <source>
        <dbReference type="ARBA" id="ARBA00022475"/>
    </source>
</evidence>
<dbReference type="PRINTS" id="PR00245">
    <property type="entry name" value="OLFACTORYR"/>
</dbReference>
<evidence type="ECO:0000256" key="9">
    <source>
        <dbReference type="ARBA" id="ARBA00023136"/>
    </source>
</evidence>
<protein>
    <submittedName>
        <fullName evidence="14">Olfactory receptor 8D1-like</fullName>
    </submittedName>
</protein>
<dbReference type="GO" id="GO:0004930">
    <property type="term" value="F:G protein-coupled receptor activity"/>
    <property type="evidence" value="ECO:0007669"/>
    <property type="project" value="UniProtKB-KW"/>
</dbReference>
<dbReference type="Ensembl" id="ENSCPOT00000004965.3">
    <property type="protein sequence ID" value="ENSCPOP00000020903.2"/>
    <property type="gene ID" value="ENSCPOG00000004912.4"/>
</dbReference>
<evidence type="ECO:0000256" key="11">
    <source>
        <dbReference type="ARBA" id="ARBA00023224"/>
    </source>
</evidence>
<feature type="domain" description="G-protein coupled receptors family 1 profile" evidence="13">
    <location>
        <begin position="49"/>
        <end position="297"/>
    </location>
</feature>
<dbReference type="GO" id="GO:0005886">
    <property type="term" value="C:plasma membrane"/>
    <property type="evidence" value="ECO:0007669"/>
    <property type="project" value="UniProtKB-SubCell"/>
</dbReference>
<keyword evidence="11" id="KW-0807">Transducer</keyword>
<dbReference type="GeneTree" id="ENSGT01040000240383"/>
<keyword evidence="4" id="KW-0716">Sensory transduction</keyword>
<comment type="subcellular location">
    <subcellularLocation>
        <location evidence="1">Cell membrane</location>
        <topology evidence="1">Multi-pass membrane protein</topology>
    </subcellularLocation>
</comment>
<dbReference type="FunFam" id="1.20.1070.10:FF:000004">
    <property type="entry name" value="Olfactory receptor"/>
    <property type="match status" value="1"/>
</dbReference>
<dbReference type="Proteomes" id="UP000005447">
    <property type="component" value="Unassembled WGS sequence"/>
</dbReference>
<evidence type="ECO:0000256" key="7">
    <source>
        <dbReference type="ARBA" id="ARBA00022989"/>
    </source>
</evidence>
<feature type="transmembrane region" description="Helical" evidence="12">
    <location>
        <begin position="68"/>
        <end position="86"/>
    </location>
</feature>
<name>H0WD31_CAVPO</name>
<dbReference type="Gene3D" id="1.20.1070.10">
    <property type="entry name" value="Rhodopsin 7-helix transmembrane proteins"/>
    <property type="match status" value="1"/>
</dbReference>
<dbReference type="GO" id="GO:0004984">
    <property type="term" value="F:olfactory receptor activity"/>
    <property type="evidence" value="ECO:0007669"/>
    <property type="project" value="InterPro"/>
</dbReference>
<evidence type="ECO:0000256" key="6">
    <source>
        <dbReference type="ARBA" id="ARBA00022725"/>
    </source>
</evidence>
<reference evidence="14" key="3">
    <citation type="submission" date="2025-09" db="UniProtKB">
        <authorList>
            <consortium name="Ensembl"/>
        </authorList>
    </citation>
    <scope>IDENTIFICATION</scope>
    <source>
        <strain evidence="14">2N</strain>
    </source>
</reference>
<keyword evidence="5 12" id="KW-0812">Transmembrane</keyword>
<dbReference type="FunFam" id="1.10.1220.70:FF:000001">
    <property type="entry name" value="Olfactory receptor"/>
    <property type="match status" value="1"/>
</dbReference>
<evidence type="ECO:0000256" key="8">
    <source>
        <dbReference type="ARBA" id="ARBA00023040"/>
    </source>
</evidence>
<evidence type="ECO:0000313" key="15">
    <source>
        <dbReference type="Proteomes" id="UP000005447"/>
    </source>
</evidence>
<evidence type="ECO:0000256" key="10">
    <source>
        <dbReference type="ARBA" id="ARBA00023170"/>
    </source>
</evidence>
<evidence type="ECO:0000256" key="1">
    <source>
        <dbReference type="ARBA" id="ARBA00004651"/>
    </source>
</evidence>
<dbReference type="SUPFAM" id="SSF81321">
    <property type="entry name" value="Family A G protein-coupled receptor-like"/>
    <property type="match status" value="1"/>
</dbReference>
<dbReference type="PRINTS" id="PR00237">
    <property type="entry name" value="GPCRRHODOPSN"/>
</dbReference>
<evidence type="ECO:0000259" key="13">
    <source>
        <dbReference type="PROSITE" id="PS50262"/>
    </source>
</evidence>
<dbReference type="eggNOG" id="ENOG502TDTH">
    <property type="taxonomic scope" value="Eukaryota"/>
</dbReference>
<dbReference type="FunCoup" id="H0WD31">
    <property type="interactions" value="516"/>
</dbReference>
<reference evidence="15" key="1">
    <citation type="journal article" date="2011" name="Nature">
        <title>A high-resolution map of human evolutionary constraint using 29 mammals.</title>
        <authorList>
            <person name="Lindblad-Toh K."/>
            <person name="Garber M."/>
            <person name="Zuk O."/>
            <person name="Lin M.F."/>
            <person name="Parker B.J."/>
            <person name="Washietl S."/>
            <person name="Kheradpour P."/>
            <person name="Ernst J."/>
            <person name="Jordan G."/>
            <person name="Mauceli E."/>
            <person name="Ward L.D."/>
            <person name="Lowe C.B."/>
            <person name="Holloway A.K."/>
            <person name="Clamp M."/>
            <person name="Gnerre S."/>
            <person name="Alfoldi J."/>
            <person name="Beal K."/>
            <person name="Chang J."/>
            <person name="Clawson H."/>
            <person name="Cuff J."/>
            <person name="Di Palma F."/>
            <person name="Fitzgerald S."/>
            <person name="Flicek P."/>
            <person name="Guttman M."/>
            <person name="Hubisz M.J."/>
            <person name="Jaffe D.B."/>
            <person name="Jungreis I."/>
            <person name="Kent W.J."/>
            <person name="Kostka D."/>
            <person name="Lara M."/>
            <person name="Martins A.L."/>
            <person name="Massingham T."/>
            <person name="Moltke I."/>
            <person name="Raney B.J."/>
            <person name="Rasmussen M.D."/>
            <person name="Robinson J."/>
            <person name="Stark A."/>
            <person name="Vilella A.J."/>
            <person name="Wen J."/>
            <person name="Xie X."/>
            <person name="Zody M.C."/>
            <person name="Baldwin J."/>
            <person name="Bloom T."/>
            <person name="Chin C.W."/>
            <person name="Heiman D."/>
            <person name="Nicol R."/>
            <person name="Nusbaum C."/>
            <person name="Young S."/>
            <person name="Wilkinson J."/>
            <person name="Worley K.C."/>
            <person name="Kovar C.L."/>
            <person name="Muzny D.M."/>
            <person name="Gibbs R.A."/>
            <person name="Cree A."/>
            <person name="Dihn H.H."/>
            <person name="Fowler G."/>
            <person name="Jhangiani S."/>
            <person name="Joshi V."/>
            <person name="Lee S."/>
            <person name="Lewis L.R."/>
            <person name="Nazareth L.V."/>
            <person name="Okwuonu G."/>
            <person name="Santibanez J."/>
            <person name="Warren W.C."/>
            <person name="Mardis E.R."/>
            <person name="Weinstock G.M."/>
            <person name="Wilson R.K."/>
            <person name="Delehaunty K."/>
            <person name="Dooling D."/>
            <person name="Fronik C."/>
            <person name="Fulton L."/>
            <person name="Fulton B."/>
            <person name="Graves T."/>
            <person name="Minx P."/>
            <person name="Sodergren E."/>
            <person name="Birney E."/>
            <person name="Margulies E.H."/>
            <person name="Herrero J."/>
            <person name="Green E.D."/>
            <person name="Haussler D."/>
            <person name="Siepel A."/>
            <person name="Goldman N."/>
            <person name="Pollard K.S."/>
            <person name="Pedersen J.S."/>
            <person name="Lander E.S."/>
            <person name="Kellis M."/>
        </authorList>
    </citation>
    <scope>NUCLEOTIDE SEQUENCE [LARGE SCALE GENOMIC DNA]</scope>
    <source>
        <strain evidence="15">2N</strain>
    </source>
</reference>
<keyword evidence="15" id="KW-1185">Reference proteome</keyword>
<keyword evidence="8" id="KW-0297">G-protein coupled receptor</keyword>
<dbReference type="InterPro" id="IPR000276">
    <property type="entry name" value="GPCR_Rhodpsn"/>
</dbReference>
<feature type="transmembrane region" description="Helical" evidence="12">
    <location>
        <begin position="106"/>
        <end position="128"/>
    </location>
</feature>
<feature type="transmembrane region" description="Helical" evidence="12">
    <location>
        <begin position="35"/>
        <end position="56"/>
    </location>
</feature>
<comment type="similarity">
    <text evidence="2">Belongs to the G-protein coupled receptor 1 family.</text>
</comment>
<feature type="transmembrane region" description="Helical" evidence="12">
    <location>
        <begin position="148"/>
        <end position="166"/>
    </location>
</feature>
<dbReference type="HOGENOM" id="CLU_012526_5_5_1"/>
<dbReference type="VEuPathDB" id="HostDB:ENSCPOG00000004912"/>
<dbReference type="PANTHER" id="PTHR48018">
    <property type="entry name" value="OLFACTORY RECEPTOR"/>
    <property type="match status" value="1"/>
</dbReference>
<evidence type="ECO:0000256" key="5">
    <source>
        <dbReference type="ARBA" id="ARBA00022692"/>
    </source>
</evidence>
<feature type="transmembrane region" description="Helical" evidence="12">
    <location>
        <begin position="250"/>
        <end position="268"/>
    </location>
</feature>
<reference evidence="14" key="2">
    <citation type="submission" date="2025-08" db="UniProtKB">
        <authorList>
            <consortium name="Ensembl"/>
        </authorList>
    </citation>
    <scope>IDENTIFICATION</scope>
    <source>
        <strain evidence="14">2N</strain>
    </source>
</reference>
<dbReference type="InterPro" id="IPR000725">
    <property type="entry name" value="Olfact_rcpt"/>
</dbReference>
<dbReference type="InterPro" id="IPR017452">
    <property type="entry name" value="GPCR_Rhodpsn_7TM"/>
</dbReference>
<keyword evidence="10" id="KW-0675">Receptor</keyword>
<dbReference type="AlphaFoldDB" id="H0WD31"/>
<dbReference type="PROSITE" id="PS50262">
    <property type="entry name" value="G_PROTEIN_RECEP_F1_2"/>
    <property type="match status" value="1"/>
</dbReference>
<keyword evidence="6" id="KW-0552">Olfaction</keyword>
<feature type="transmembrane region" description="Helical" evidence="12">
    <location>
        <begin position="280"/>
        <end position="299"/>
    </location>
</feature>
<evidence type="ECO:0000313" key="14">
    <source>
        <dbReference type="Ensembl" id="ENSCPOP00000020903.2"/>
    </source>
</evidence>
<dbReference type="OMA" id="IWINSQL"/>
<evidence type="ECO:0000256" key="4">
    <source>
        <dbReference type="ARBA" id="ARBA00022606"/>
    </source>
</evidence>
<dbReference type="Pfam" id="PF13853">
    <property type="entry name" value="7tm_4"/>
    <property type="match status" value="1"/>
</dbReference>
<organism evidence="14 15">
    <name type="scientific">Cavia porcellus</name>
    <name type="common">Guinea pig</name>
    <dbReference type="NCBI Taxonomy" id="10141"/>
    <lineage>
        <taxon>Eukaryota</taxon>
        <taxon>Metazoa</taxon>
        <taxon>Chordata</taxon>
        <taxon>Craniata</taxon>
        <taxon>Vertebrata</taxon>
        <taxon>Euteleostomi</taxon>
        <taxon>Mammalia</taxon>
        <taxon>Eutheria</taxon>
        <taxon>Euarchontoglires</taxon>
        <taxon>Glires</taxon>
        <taxon>Rodentia</taxon>
        <taxon>Hystricomorpha</taxon>
        <taxon>Caviidae</taxon>
        <taxon>Cavia</taxon>
    </lineage>
</organism>
<dbReference type="InParanoid" id="H0WD31"/>
<dbReference type="EMBL" id="AAKN02024683">
    <property type="status" value="NOT_ANNOTATED_CDS"/>
    <property type="molecule type" value="Genomic_DNA"/>
</dbReference>
<evidence type="ECO:0000256" key="12">
    <source>
        <dbReference type="SAM" id="Phobius"/>
    </source>
</evidence>
<keyword evidence="3" id="KW-1003">Cell membrane</keyword>
<accession>H0WD31</accession>
<keyword evidence="7 12" id="KW-1133">Transmembrane helix</keyword>
<sequence length="326" mass="36548">SSITSGRGMETGNHSSVTIFVLEALTDHPGLQLPLFFLFLFIYLVSLVGNLCLLCLIRISPRLHTPMYYFLSHLSFIDLCYSSVIIPKMLESFVLEKNFTSFLECMTQLFLFCFFGIDDSYMLAAMAYDRYVAICNPLLYHVTMSHRVCLLLITSVYAAGVLGALAHTSYVSTRSFCGTKSIHHYFCDILPLLNISCSRDYTKELLVMMLVGFNVLTCVAAIFASYAFIMSSILHVRSAAGRSKAFSTCSSHLAAVGIFYGSITFMYFKPATNDTTQEKVASVFYTTVVPMLNPLIYSLRNKEVKEALKAVLNCRMLSRSAQKMTY</sequence>
<dbReference type="STRING" id="10141.ENSCPOP00000020903"/>
<gene>
    <name evidence="14" type="primary">LOC100729822</name>
</gene>
<feature type="transmembrane region" description="Helical" evidence="12">
    <location>
        <begin position="205"/>
        <end position="229"/>
    </location>
</feature>